<dbReference type="AlphaFoldDB" id="A0A370KXG9"/>
<feature type="transmembrane region" description="Helical" evidence="1">
    <location>
        <begin position="86"/>
        <end position="106"/>
    </location>
</feature>
<dbReference type="EMBL" id="QQTP01000032">
    <property type="protein sequence ID" value="RDJ19668.1"/>
    <property type="molecule type" value="Genomic_DNA"/>
</dbReference>
<evidence type="ECO:0000313" key="3">
    <source>
        <dbReference type="Proteomes" id="UP000255207"/>
    </source>
</evidence>
<dbReference type="InterPro" id="IPR046740">
    <property type="entry name" value="DUF6790"/>
</dbReference>
<comment type="caution">
    <text evidence="2">The sequence shown here is derived from an EMBL/GenBank/DDBJ whole genome shotgun (WGS) entry which is preliminary data.</text>
</comment>
<keyword evidence="1" id="KW-1133">Transmembrane helix</keyword>
<proteinExistence type="predicted"/>
<keyword evidence="3" id="KW-1185">Reference proteome</keyword>
<dbReference type="OrthoDB" id="281633at2"/>
<feature type="transmembrane region" description="Helical" evidence="1">
    <location>
        <begin position="113"/>
        <end position="135"/>
    </location>
</feature>
<evidence type="ECO:0000313" key="2">
    <source>
        <dbReference type="EMBL" id="RDJ19668.1"/>
    </source>
</evidence>
<name>A0A370KXG9_9HYPH</name>
<evidence type="ECO:0000256" key="1">
    <source>
        <dbReference type="SAM" id="Phobius"/>
    </source>
</evidence>
<reference evidence="3" key="1">
    <citation type="submission" date="2018-07" db="EMBL/GenBank/DDBJ databases">
        <authorList>
            <person name="Safronova V.I."/>
            <person name="Chirak E.R."/>
            <person name="Sazanova A.L."/>
        </authorList>
    </citation>
    <scope>NUCLEOTIDE SEQUENCE [LARGE SCALE GENOMIC DNA]</scope>
    <source>
        <strain evidence="3">RCAM04685</strain>
    </source>
</reference>
<dbReference type="Proteomes" id="UP000255207">
    <property type="component" value="Unassembled WGS sequence"/>
</dbReference>
<feature type="transmembrane region" description="Helical" evidence="1">
    <location>
        <begin position="147"/>
        <end position="165"/>
    </location>
</feature>
<protein>
    <submittedName>
        <fullName evidence="2">Uncharacterized protein</fullName>
    </submittedName>
</protein>
<gene>
    <name evidence="2" type="ORF">DWE98_28600</name>
</gene>
<sequence length="181" mass="19593">MADLIKATITFVVANYSLSFFMLGLVVSLVAIARSGSSIDRPLVVEKLLAWYVFFSIGVDNFYNFVMHVFFGEMSAAFIGWADSPFQFEVGTASLGYAAVGLLAAFRSYDLRLAAVLGPSIFTLGAAAGHVNQMITAHNFAPGNAGIIFWTDIFIPLFGFALLWLQRRNVDARTGTASISA</sequence>
<accession>A0A370KXG9</accession>
<feature type="transmembrane region" description="Helical" evidence="1">
    <location>
        <begin position="48"/>
        <end position="66"/>
    </location>
</feature>
<dbReference type="Pfam" id="PF20589">
    <property type="entry name" value="DUF6790"/>
    <property type="match status" value="1"/>
</dbReference>
<keyword evidence="1" id="KW-0472">Membrane</keyword>
<keyword evidence="1" id="KW-0812">Transmembrane</keyword>
<organism evidence="2 3">
    <name type="scientific">Bosea caraganae</name>
    <dbReference type="NCBI Taxonomy" id="2763117"/>
    <lineage>
        <taxon>Bacteria</taxon>
        <taxon>Pseudomonadati</taxon>
        <taxon>Pseudomonadota</taxon>
        <taxon>Alphaproteobacteria</taxon>
        <taxon>Hyphomicrobiales</taxon>
        <taxon>Boseaceae</taxon>
        <taxon>Bosea</taxon>
    </lineage>
</organism>
<feature type="transmembrane region" description="Helical" evidence="1">
    <location>
        <begin position="16"/>
        <end position="36"/>
    </location>
</feature>